<keyword evidence="1" id="KW-0812">Transmembrane</keyword>
<keyword evidence="1" id="KW-0472">Membrane</keyword>
<evidence type="ECO:0000256" key="1">
    <source>
        <dbReference type="SAM" id="Phobius"/>
    </source>
</evidence>
<evidence type="ECO:0008006" key="4">
    <source>
        <dbReference type="Google" id="ProtNLM"/>
    </source>
</evidence>
<dbReference type="Proteomes" id="UP000515518">
    <property type="component" value="Chromosome"/>
</dbReference>
<evidence type="ECO:0000313" key="3">
    <source>
        <dbReference type="Proteomes" id="UP000515518"/>
    </source>
</evidence>
<reference evidence="3" key="1">
    <citation type="journal article" date="2020" name="Mol. Plant Microbe">
        <title>Rhizobial microsymbionts of the narrowly endemic Oxytropis species growing in Kamchatka are characterized by significant genetic diversity and possess a set of genes that are associated with T3SS and T6SS secretion systems and can affect the development of symbiosis.</title>
        <authorList>
            <person name="Safronova V."/>
            <person name="Guro P."/>
            <person name="Sazanova A."/>
            <person name="Kuznetsova I."/>
            <person name="Belimov A."/>
            <person name="Yakubov V."/>
            <person name="Chirak E."/>
            <person name="Afonin A."/>
            <person name="Gogolev Y."/>
            <person name="Andronov E."/>
            <person name="Tikhonovich I."/>
        </authorList>
    </citation>
    <scope>NUCLEOTIDE SEQUENCE [LARGE SCALE GENOMIC DNA]</scope>
    <source>
        <strain evidence="3">RCAM0610</strain>
    </source>
</reference>
<name>A0A7G6RKU9_RHILV</name>
<gene>
    <name evidence="2" type="ORF">HB770_19915</name>
</gene>
<accession>A0A7G6RKU9</accession>
<proteinExistence type="predicted"/>
<evidence type="ECO:0000313" key="2">
    <source>
        <dbReference type="EMBL" id="QND42881.1"/>
    </source>
</evidence>
<feature type="transmembrane region" description="Helical" evidence="1">
    <location>
        <begin position="48"/>
        <end position="69"/>
    </location>
</feature>
<organism evidence="2 3">
    <name type="scientific">Rhizobium leguminosarum bv. viciae</name>
    <dbReference type="NCBI Taxonomy" id="387"/>
    <lineage>
        <taxon>Bacteria</taxon>
        <taxon>Pseudomonadati</taxon>
        <taxon>Pseudomonadota</taxon>
        <taxon>Alphaproteobacteria</taxon>
        <taxon>Hyphomicrobiales</taxon>
        <taxon>Rhizobiaceae</taxon>
        <taxon>Rhizobium/Agrobacterium group</taxon>
        <taxon>Rhizobium</taxon>
    </lineage>
</organism>
<dbReference type="EMBL" id="CP050549">
    <property type="protein sequence ID" value="QND42881.1"/>
    <property type="molecule type" value="Genomic_DNA"/>
</dbReference>
<keyword evidence="1" id="KW-1133">Transmembrane helix</keyword>
<sequence>MRDTTVTFSWFRSADLAVLDPAVDRFSRYAMCPRELGDASFDPGSGSLSALFAPFFVVALPIAFALYFARREASLLLCQIEAADRLQSKRRTFCERHP</sequence>
<dbReference type="AlphaFoldDB" id="A0A7G6RKU9"/>
<protein>
    <recommendedName>
        <fullName evidence="4">Transmembrane protein</fullName>
    </recommendedName>
</protein>